<dbReference type="Proteomes" id="UP000821866">
    <property type="component" value="Chromosome 8"/>
</dbReference>
<protein>
    <submittedName>
        <fullName evidence="1">Uncharacterized protein</fullName>
    </submittedName>
</protein>
<dbReference type="EMBL" id="JABSTU010000010">
    <property type="protein sequence ID" value="KAH8019854.1"/>
    <property type="molecule type" value="Genomic_DNA"/>
</dbReference>
<evidence type="ECO:0000313" key="1">
    <source>
        <dbReference type="EMBL" id="KAH8019854.1"/>
    </source>
</evidence>
<accession>A0A9J6DDD3</accession>
<name>A0A9J6DDD3_RHIMP</name>
<sequence>MLLSILSSRFETVESSMVPKKRKPLSIKEKRIDVTNELGLPKSTVNTKVSKQKEIETNAFVFGSASKQAHGACHGELEVALLKRFKGG</sequence>
<organism evidence="1 2">
    <name type="scientific">Rhipicephalus microplus</name>
    <name type="common">Cattle tick</name>
    <name type="synonym">Boophilus microplus</name>
    <dbReference type="NCBI Taxonomy" id="6941"/>
    <lineage>
        <taxon>Eukaryota</taxon>
        <taxon>Metazoa</taxon>
        <taxon>Ecdysozoa</taxon>
        <taxon>Arthropoda</taxon>
        <taxon>Chelicerata</taxon>
        <taxon>Arachnida</taxon>
        <taxon>Acari</taxon>
        <taxon>Parasitiformes</taxon>
        <taxon>Ixodida</taxon>
        <taxon>Ixodoidea</taxon>
        <taxon>Ixodidae</taxon>
        <taxon>Rhipicephalinae</taxon>
        <taxon>Rhipicephalus</taxon>
        <taxon>Boophilus</taxon>
    </lineage>
</organism>
<gene>
    <name evidence="1" type="ORF">HPB51_022826</name>
</gene>
<keyword evidence="2" id="KW-1185">Reference proteome</keyword>
<reference evidence="1" key="1">
    <citation type="journal article" date="2020" name="Cell">
        <title>Large-Scale Comparative Analyses of Tick Genomes Elucidate Their Genetic Diversity and Vector Capacities.</title>
        <authorList>
            <consortium name="Tick Genome and Microbiome Consortium (TIGMIC)"/>
            <person name="Jia N."/>
            <person name="Wang J."/>
            <person name="Shi W."/>
            <person name="Du L."/>
            <person name="Sun Y."/>
            <person name="Zhan W."/>
            <person name="Jiang J.F."/>
            <person name="Wang Q."/>
            <person name="Zhang B."/>
            <person name="Ji P."/>
            <person name="Bell-Sakyi L."/>
            <person name="Cui X.M."/>
            <person name="Yuan T.T."/>
            <person name="Jiang B.G."/>
            <person name="Yang W.F."/>
            <person name="Lam T.T."/>
            <person name="Chang Q.C."/>
            <person name="Ding S.J."/>
            <person name="Wang X.J."/>
            <person name="Zhu J.G."/>
            <person name="Ruan X.D."/>
            <person name="Zhao L."/>
            <person name="Wei J.T."/>
            <person name="Ye R.Z."/>
            <person name="Que T.C."/>
            <person name="Du C.H."/>
            <person name="Zhou Y.H."/>
            <person name="Cheng J.X."/>
            <person name="Dai P.F."/>
            <person name="Guo W.B."/>
            <person name="Han X.H."/>
            <person name="Huang E.J."/>
            <person name="Li L.F."/>
            <person name="Wei W."/>
            <person name="Gao Y.C."/>
            <person name="Liu J.Z."/>
            <person name="Shao H.Z."/>
            <person name="Wang X."/>
            <person name="Wang C.C."/>
            <person name="Yang T.C."/>
            <person name="Huo Q.B."/>
            <person name="Li W."/>
            <person name="Chen H.Y."/>
            <person name="Chen S.E."/>
            <person name="Zhou L.G."/>
            <person name="Ni X.B."/>
            <person name="Tian J.H."/>
            <person name="Sheng Y."/>
            <person name="Liu T."/>
            <person name="Pan Y.S."/>
            <person name="Xia L.Y."/>
            <person name="Li J."/>
            <person name="Zhao F."/>
            <person name="Cao W.C."/>
        </authorList>
    </citation>
    <scope>NUCLEOTIDE SEQUENCE</scope>
    <source>
        <strain evidence="1">Rmic-2018</strain>
    </source>
</reference>
<dbReference type="AlphaFoldDB" id="A0A9J6DDD3"/>
<comment type="caution">
    <text evidence="1">The sequence shown here is derived from an EMBL/GenBank/DDBJ whole genome shotgun (WGS) entry which is preliminary data.</text>
</comment>
<reference evidence="1" key="2">
    <citation type="submission" date="2021-09" db="EMBL/GenBank/DDBJ databases">
        <authorList>
            <person name="Jia N."/>
            <person name="Wang J."/>
            <person name="Shi W."/>
            <person name="Du L."/>
            <person name="Sun Y."/>
            <person name="Zhan W."/>
            <person name="Jiang J."/>
            <person name="Wang Q."/>
            <person name="Zhang B."/>
            <person name="Ji P."/>
            <person name="Sakyi L.B."/>
            <person name="Cui X."/>
            <person name="Yuan T."/>
            <person name="Jiang B."/>
            <person name="Yang W."/>
            <person name="Lam T.T.-Y."/>
            <person name="Chang Q."/>
            <person name="Ding S."/>
            <person name="Wang X."/>
            <person name="Zhu J."/>
            <person name="Ruan X."/>
            <person name="Zhao L."/>
            <person name="Wei J."/>
            <person name="Que T."/>
            <person name="Du C."/>
            <person name="Cheng J."/>
            <person name="Dai P."/>
            <person name="Han X."/>
            <person name="Huang E."/>
            <person name="Gao Y."/>
            <person name="Liu J."/>
            <person name="Shao H."/>
            <person name="Ye R."/>
            <person name="Li L."/>
            <person name="Wei W."/>
            <person name="Wang X."/>
            <person name="Wang C."/>
            <person name="Huo Q."/>
            <person name="Li W."/>
            <person name="Guo W."/>
            <person name="Chen H."/>
            <person name="Chen S."/>
            <person name="Zhou L."/>
            <person name="Zhou L."/>
            <person name="Ni X."/>
            <person name="Tian J."/>
            <person name="Zhou Y."/>
            <person name="Sheng Y."/>
            <person name="Liu T."/>
            <person name="Pan Y."/>
            <person name="Xia L."/>
            <person name="Li J."/>
            <person name="Zhao F."/>
            <person name="Cao W."/>
        </authorList>
    </citation>
    <scope>NUCLEOTIDE SEQUENCE</scope>
    <source>
        <strain evidence="1">Rmic-2018</strain>
        <tissue evidence="1">Larvae</tissue>
    </source>
</reference>
<proteinExistence type="predicted"/>
<evidence type="ECO:0000313" key="2">
    <source>
        <dbReference type="Proteomes" id="UP000821866"/>
    </source>
</evidence>